<name>A0ABR3SAT0_9PEZI</name>
<dbReference type="EMBL" id="JAJVDC020000302">
    <property type="protein sequence ID" value="KAL1615663.1"/>
    <property type="molecule type" value="Genomic_DNA"/>
</dbReference>
<protein>
    <submittedName>
        <fullName evidence="2">Uncharacterized protein</fullName>
    </submittedName>
</protein>
<feature type="region of interest" description="Disordered" evidence="1">
    <location>
        <begin position="73"/>
        <end position="108"/>
    </location>
</feature>
<evidence type="ECO:0000313" key="2">
    <source>
        <dbReference type="EMBL" id="KAL1615663.1"/>
    </source>
</evidence>
<keyword evidence="3" id="KW-1185">Reference proteome</keyword>
<dbReference type="Gene3D" id="1.20.120.20">
    <property type="entry name" value="Apolipoprotein"/>
    <property type="match status" value="1"/>
</dbReference>
<evidence type="ECO:0000313" key="3">
    <source>
        <dbReference type="Proteomes" id="UP001521116"/>
    </source>
</evidence>
<organism evidence="2 3">
    <name type="scientific">Neofusicoccum ribis</name>
    <dbReference type="NCBI Taxonomy" id="45134"/>
    <lineage>
        <taxon>Eukaryota</taxon>
        <taxon>Fungi</taxon>
        <taxon>Dikarya</taxon>
        <taxon>Ascomycota</taxon>
        <taxon>Pezizomycotina</taxon>
        <taxon>Dothideomycetes</taxon>
        <taxon>Dothideomycetes incertae sedis</taxon>
        <taxon>Botryosphaeriales</taxon>
        <taxon>Botryosphaeriaceae</taxon>
        <taxon>Neofusicoccum</taxon>
    </lineage>
</organism>
<sequence>MRHTRSLVIYFPARNNSDETLRALCVAATGAGLTRLEDDYRLARLYAGKGGEVLTGERLESLISIDYGSSPPSYDELALSPPPPAKRRRTVESSGRRPSASGSIGIPPDMEDWKVSIEAKLNAVLDRTQGLEQRQEAQGEVMKQVQKAQAATAEDVCELRTEIRRMYDTFEVRIGEVLDEVDQRVAGSTEDMRQECTDYTDLRIEERILDIKAEMREFVTEELNIQMEAVEDNLKSRARRANLAVGFSSDYSVLALPHAVFIIP</sequence>
<reference evidence="2 3" key="1">
    <citation type="submission" date="2024-02" db="EMBL/GenBank/DDBJ databases">
        <title>De novo assembly and annotation of 12 fungi associated with fruit tree decline syndrome in Ontario, Canada.</title>
        <authorList>
            <person name="Sulman M."/>
            <person name="Ellouze W."/>
            <person name="Ilyukhin E."/>
        </authorList>
    </citation>
    <scope>NUCLEOTIDE SEQUENCE [LARGE SCALE GENOMIC DNA]</scope>
    <source>
        <strain evidence="2 3">M1-105</strain>
    </source>
</reference>
<proteinExistence type="predicted"/>
<comment type="caution">
    <text evidence="2">The sequence shown here is derived from an EMBL/GenBank/DDBJ whole genome shotgun (WGS) entry which is preliminary data.</text>
</comment>
<dbReference type="Proteomes" id="UP001521116">
    <property type="component" value="Unassembled WGS sequence"/>
</dbReference>
<evidence type="ECO:0000256" key="1">
    <source>
        <dbReference type="SAM" id="MobiDB-lite"/>
    </source>
</evidence>
<accession>A0ABR3SAT0</accession>
<gene>
    <name evidence="2" type="ORF">SLS56_011734</name>
</gene>